<evidence type="ECO:0000256" key="1">
    <source>
        <dbReference type="SAM" id="MobiDB-lite"/>
    </source>
</evidence>
<evidence type="ECO:0000313" key="3">
    <source>
        <dbReference type="Proteomes" id="UP000799536"/>
    </source>
</evidence>
<reference evidence="2" key="1">
    <citation type="journal article" date="2020" name="Stud. Mycol.">
        <title>101 Dothideomycetes genomes: a test case for predicting lifestyles and emergence of pathogens.</title>
        <authorList>
            <person name="Haridas S."/>
            <person name="Albert R."/>
            <person name="Binder M."/>
            <person name="Bloem J."/>
            <person name="Labutti K."/>
            <person name="Salamov A."/>
            <person name="Andreopoulos B."/>
            <person name="Baker S."/>
            <person name="Barry K."/>
            <person name="Bills G."/>
            <person name="Bluhm B."/>
            <person name="Cannon C."/>
            <person name="Castanera R."/>
            <person name="Culley D."/>
            <person name="Daum C."/>
            <person name="Ezra D."/>
            <person name="Gonzalez J."/>
            <person name="Henrissat B."/>
            <person name="Kuo A."/>
            <person name="Liang C."/>
            <person name="Lipzen A."/>
            <person name="Lutzoni F."/>
            <person name="Magnuson J."/>
            <person name="Mondo S."/>
            <person name="Nolan M."/>
            <person name="Ohm R."/>
            <person name="Pangilinan J."/>
            <person name="Park H.-J."/>
            <person name="Ramirez L."/>
            <person name="Alfaro M."/>
            <person name="Sun H."/>
            <person name="Tritt A."/>
            <person name="Yoshinaga Y."/>
            <person name="Zwiers L.-H."/>
            <person name="Turgeon B."/>
            <person name="Goodwin S."/>
            <person name="Spatafora J."/>
            <person name="Crous P."/>
            <person name="Grigoriev I."/>
        </authorList>
    </citation>
    <scope>NUCLEOTIDE SEQUENCE</scope>
    <source>
        <strain evidence="2">ATCC 74209</strain>
    </source>
</reference>
<feature type="region of interest" description="Disordered" evidence="1">
    <location>
        <begin position="1"/>
        <end position="152"/>
    </location>
</feature>
<dbReference type="EMBL" id="ML993850">
    <property type="protein sequence ID" value="KAF2205753.1"/>
    <property type="molecule type" value="Genomic_DNA"/>
</dbReference>
<organism evidence="2 3">
    <name type="scientific">Delitschia confertaspora ATCC 74209</name>
    <dbReference type="NCBI Taxonomy" id="1513339"/>
    <lineage>
        <taxon>Eukaryota</taxon>
        <taxon>Fungi</taxon>
        <taxon>Dikarya</taxon>
        <taxon>Ascomycota</taxon>
        <taxon>Pezizomycotina</taxon>
        <taxon>Dothideomycetes</taxon>
        <taxon>Pleosporomycetidae</taxon>
        <taxon>Pleosporales</taxon>
        <taxon>Delitschiaceae</taxon>
        <taxon>Delitschia</taxon>
    </lineage>
</organism>
<feature type="compositionally biased region" description="Polar residues" evidence="1">
    <location>
        <begin position="1"/>
        <end position="29"/>
    </location>
</feature>
<feature type="compositionally biased region" description="Low complexity" evidence="1">
    <location>
        <begin position="68"/>
        <end position="78"/>
    </location>
</feature>
<proteinExistence type="predicted"/>
<feature type="compositionally biased region" description="Low complexity" evidence="1">
    <location>
        <begin position="102"/>
        <end position="122"/>
    </location>
</feature>
<feature type="compositionally biased region" description="Acidic residues" evidence="1">
    <location>
        <begin position="329"/>
        <end position="352"/>
    </location>
</feature>
<feature type="compositionally biased region" description="Acidic residues" evidence="1">
    <location>
        <begin position="363"/>
        <end position="374"/>
    </location>
</feature>
<name>A0A9P4K086_9PLEO</name>
<sequence>METITESTSPREATVSKSLTAPVLSQSAAASAEHSIFATEPIVSADAPLLRRSPRKKSIASMVDRRTPSALRSSSAPSATPPKRRNAPSAPISSSKTFKGQKPLPSTSSVSPTPKTPKAAPAQRKRTVTKPFIPFRVPRSDSSPSTGKPQPKVVPTHRIEMLQAQIIRASKQGRDVNEMVDRLMEMQTNLNNPNAEIWKTGRQVESQTPPGVPPKITHGKFHITVEQGVGIDTERKTEEEIQDILDEIRVKLVQTKQINVVWTRSQCLLVVEMVIRGRCNEGLVRQELWDWVYDRCQEKGLEKTAVTIHCKWGKLRKIVGFDERYYLGEESEAGNESEKEEDGEREEDDESTVEDKGEREENFDYDDETEDDNV</sequence>
<feature type="compositionally biased region" description="Basic and acidic residues" evidence="1">
    <location>
        <begin position="353"/>
        <end position="362"/>
    </location>
</feature>
<keyword evidence="3" id="KW-1185">Reference proteome</keyword>
<dbReference type="AlphaFoldDB" id="A0A9P4K086"/>
<gene>
    <name evidence="2" type="ORF">GQ43DRAFT_436770</name>
</gene>
<accession>A0A9P4K086</accession>
<feature type="region of interest" description="Disordered" evidence="1">
    <location>
        <begin position="329"/>
        <end position="374"/>
    </location>
</feature>
<evidence type="ECO:0000313" key="2">
    <source>
        <dbReference type="EMBL" id="KAF2205753.1"/>
    </source>
</evidence>
<dbReference type="Proteomes" id="UP000799536">
    <property type="component" value="Unassembled WGS sequence"/>
</dbReference>
<protein>
    <submittedName>
        <fullName evidence="2">Uncharacterized protein</fullName>
    </submittedName>
</protein>
<feature type="non-terminal residue" evidence="2">
    <location>
        <position position="374"/>
    </location>
</feature>
<comment type="caution">
    <text evidence="2">The sequence shown here is derived from an EMBL/GenBank/DDBJ whole genome shotgun (WGS) entry which is preliminary data.</text>
</comment>